<dbReference type="GO" id="GO:0046872">
    <property type="term" value="F:metal ion binding"/>
    <property type="evidence" value="ECO:0007669"/>
    <property type="project" value="UniProtKB-KW"/>
</dbReference>
<keyword evidence="7" id="KW-0223">Dioxygenase</keyword>
<keyword evidence="3" id="KW-0479">Metal-binding</keyword>
<keyword evidence="5" id="KW-0408">Iron</keyword>
<dbReference type="AlphaFoldDB" id="E6Q2I2"/>
<evidence type="ECO:0000256" key="4">
    <source>
        <dbReference type="ARBA" id="ARBA00022737"/>
    </source>
</evidence>
<gene>
    <name evidence="7" type="primary">hpd</name>
    <name evidence="7" type="ORF">CARN4_0650</name>
</gene>
<dbReference type="Gene3D" id="3.10.180.10">
    <property type="entry name" value="2,3-Dihydroxybiphenyl 1,2-Dioxygenase, domain 1"/>
    <property type="match status" value="2"/>
</dbReference>
<comment type="cofactor">
    <cofactor evidence="1">
        <name>Fe cation</name>
        <dbReference type="ChEBI" id="CHEBI:24875"/>
    </cofactor>
</comment>
<reference evidence="7" key="1">
    <citation type="submission" date="2009-10" db="EMBL/GenBank/DDBJ databases">
        <title>Diversity of trophic interactions inside an arsenic-rich microbial ecosystem.</title>
        <authorList>
            <person name="Bertin P.N."/>
            <person name="Heinrich-Salmeron A."/>
            <person name="Pelletier E."/>
            <person name="Goulhen-Chollet F."/>
            <person name="Arsene-Ploetze F."/>
            <person name="Gallien S."/>
            <person name="Calteau A."/>
            <person name="Vallenet D."/>
            <person name="Casiot C."/>
            <person name="Chane-Woon-Ming B."/>
            <person name="Giloteaux L."/>
            <person name="Barakat M."/>
            <person name="Bonnefoy V."/>
            <person name="Bruneel O."/>
            <person name="Chandler M."/>
            <person name="Cleiss J."/>
            <person name="Duran R."/>
            <person name="Elbaz-Poulichet F."/>
            <person name="Fonknechten N."/>
            <person name="Lauga B."/>
            <person name="Mornico D."/>
            <person name="Ortet P."/>
            <person name="Schaeffer C."/>
            <person name="Siguier P."/>
            <person name="Alexander Thil Smith A."/>
            <person name="Van Dorsselaer A."/>
            <person name="Weissenbach J."/>
            <person name="Medigue C."/>
            <person name="Le Paslier D."/>
        </authorList>
    </citation>
    <scope>NUCLEOTIDE SEQUENCE</scope>
</reference>
<feature type="domain" description="VOC" evidence="6">
    <location>
        <begin position="20"/>
        <end position="150"/>
    </location>
</feature>
<dbReference type="Pfam" id="PF00903">
    <property type="entry name" value="Glyoxalase"/>
    <property type="match status" value="2"/>
</dbReference>
<dbReference type="InterPro" id="IPR041736">
    <property type="entry name" value="4OHPhenylPyrv_dOase_N"/>
</dbReference>
<dbReference type="SUPFAM" id="SSF54593">
    <property type="entry name" value="Glyoxalase/Bleomycin resistance protein/Dihydroxybiphenyl dioxygenase"/>
    <property type="match status" value="1"/>
</dbReference>
<proteinExistence type="inferred from homology"/>
<dbReference type="InterPro" id="IPR037523">
    <property type="entry name" value="VOC_core"/>
</dbReference>
<organism evidence="7">
    <name type="scientific">mine drainage metagenome</name>
    <dbReference type="NCBI Taxonomy" id="410659"/>
    <lineage>
        <taxon>unclassified sequences</taxon>
        <taxon>metagenomes</taxon>
        <taxon>ecological metagenomes</taxon>
    </lineage>
</organism>
<comment type="caution">
    <text evidence="7">The sequence shown here is derived from an EMBL/GenBank/DDBJ whole genome shotgun (WGS) entry which is preliminary data.</text>
</comment>
<keyword evidence="7" id="KW-0670">Pyruvate</keyword>
<evidence type="ECO:0000256" key="1">
    <source>
        <dbReference type="ARBA" id="ARBA00001962"/>
    </source>
</evidence>
<dbReference type="InterPro" id="IPR029068">
    <property type="entry name" value="Glyas_Bleomycin-R_OHBP_Dase"/>
</dbReference>
<evidence type="ECO:0000256" key="3">
    <source>
        <dbReference type="ARBA" id="ARBA00022723"/>
    </source>
</evidence>
<evidence type="ECO:0000256" key="2">
    <source>
        <dbReference type="ARBA" id="ARBA00005877"/>
    </source>
</evidence>
<dbReference type="InterPro" id="IPR005956">
    <property type="entry name" value="4OHPhenylPyrv_dOase"/>
</dbReference>
<keyword evidence="7" id="KW-0560">Oxidoreductase</keyword>
<dbReference type="NCBIfam" id="TIGR01263">
    <property type="entry name" value="4HPPD"/>
    <property type="match status" value="1"/>
</dbReference>
<dbReference type="InterPro" id="IPR004360">
    <property type="entry name" value="Glyas_Fos-R_dOase_dom"/>
</dbReference>
<name>E6Q2I2_9ZZZZ</name>
<evidence type="ECO:0000256" key="5">
    <source>
        <dbReference type="ARBA" id="ARBA00023004"/>
    </source>
</evidence>
<dbReference type="PROSITE" id="PS51819">
    <property type="entry name" value="VOC"/>
    <property type="match status" value="2"/>
</dbReference>
<dbReference type="GO" id="GO:0006572">
    <property type="term" value="P:L-tyrosine catabolic process"/>
    <property type="evidence" value="ECO:0007669"/>
    <property type="project" value="TreeGrafter"/>
</dbReference>
<dbReference type="FunFam" id="3.10.180.10:FF:000001">
    <property type="entry name" value="4-hydroxyphenylpyruvate dioxygenase"/>
    <property type="match status" value="1"/>
</dbReference>
<comment type="similarity">
    <text evidence="2">Belongs to the 4HPPD family.</text>
</comment>
<keyword evidence="4" id="KW-0677">Repeat</keyword>
<evidence type="ECO:0000313" key="7">
    <source>
        <dbReference type="EMBL" id="CBI01392.1"/>
    </source>
</evidence>
<dbReference type="PIRSF" id="PIRSF009283">
    <property type="entry name" value="HPP_dOase"/>
    <property type="match status" value="1"/>
</dbReference>
<protein>
    <submittedName>
        <fullName evidence="7">4-hydroxyphenylpyruvate dioxygenase (4HPPD) (HPD) (HPPDase)</fullName>
        <ecNumber evidence="7">1.13.11.27</ecNumber>
    </submittedName>
</protein>
<feature type="domain" description="VOC" evidence="6">
    <location>
        <begin position="178"/>
        <end position="332"/>
    </location>
</feature>
<sequence length="375" mass="42380">MSTTHASQAPDATTPLSQIDWDHIEFYVGNAKQASQFYQCTFGFEQIAYAGPETGLHDRASYVLEQHDLRFVLTSSLRGDDAIAEHVKLHGDGVRDVAIRVNDTRGAWEMAVRGGARSILDPTERRDERGRVVVATIATYGDTVHTFVQRDGYDGAFLPGFVPARKSYPRASQPHLLAIDHCVGNVGWGEMDAWGEFYQKVFGFSQLISFDDKDISTEYTALKSKVMSDARHRVKFPINEPARGKKKSQIEEYLDFYRGAGVQHIAIRTDDIVATIDALRENGVEFLDTPDSYYDDLRARVGEIDENVDVLHQRKILVDRDDQGYMLQIFTKPLQDRPTVFFEIIQRKGSLSFGKGNFKALFVSIEKEQEKRGTL</sequence>
<dbReference type="PANTHER" id="PTHR11959:SF1">
    <property type="entry name" value="4-HYDROXYPHENYLPYRUVATE DIOXYGENASE"/>
    <property type="match status" value="1"/>
</dbReference>
<evidence type="ECO:0000259" key="6">
    <source>
        <dbReference type="PROSITE" id="PS51819"/>
    </source>
</evidence>
<dbReference type="EC" id="1.13.11.27" evidence="7"/>
<dbReference type="InterPro" id="IPR041735">
    <property type="entry name" value="4OHPhenylPyrv_dOase_C"/>
</dbReference>
<dbReference type="PANTHER" id="PTHR11959">
    <property type="entry name" value="4-HYDROXYPHENYLPYRUVATE DIOXYGENASE"/>
    <property type="match status" value="1"/>
</dbReference>
<dbReference type="EMBL" id="CABO01000018">
    <property type="protein sequence ID" value="CBI01392.1"/>
    <property type="molecule type" value="Genomic_DNA"/>
</dbReference>
<dbReference type="GO" id="GO:0003868">
    <property type="term" value="F:4-hydroxyphenylpyruvate dioxygenase activity"/>
    <property type="evidence" value="ECO:0007669"/>
    <property type="project" value="UniProtKB-EC"/>
</dbReference>
<accession>E6Q2I2</accession>
<dbReference type="CDD" id="cd07250">
    <property type="entry name" value="HPPD_C_like"/>
    <property type="match status" value="1"/>
</dbReference>
<dbReference type="CDD" id="cd08342">
    <property type="entry name" value="HPPD_N_like"/>
    <property type="match status" value="1"/>
</dbReference>